<comment type="caution">
    <text evidence="4">The sequence shown here is derived from an EMBL/GenBank/DDBJ whole genome shotgun (WGS) entry which is preliminary data.</text>
</comment>
<dbReference type="Gene3D" id="3.40.50.720">
    <property type="entry name" value="NAD(P)-binding Rossmann-like Domain"/>
    <property type="match status" value="1"/>
</dbReference>
<evidence type="ECO:0000259" key="3">
    <source>
        <dbReference type="Pfam" id="PF08338"/>
    </source>
</evidence>
<dbReference type="Pfam" id="PF08338">
    <property type="entry name" value="DUF1731"/>
    <property type="match status" value="1"/>
</dbReference>
<dbReference type="InterPro" id="IPR010099">
    <property type="entry name" value="SDR39U1"/>
</dbReference>
<comment type="similarity">
    <text evidence="1">Belongs to the NAD(P)-dependent epimerase/dehydratase family. SDR39U1 subfamily.</text>
</comment>
<dbReference type="Proteomes" id="UP000233375">
    <property type="component" value="Unassembled WGS sequence"/>
</dbReference>
<name>A0A2N0YXN2_9BACI</name>
<evidence type="ECO:0000256" key="1">
    <source>
        <dbReference type="ARBA" id="ARBA00009353"/>
    </source>
</evidence>
<dbReference type="InterPro" id="IPR036291">
    <property type="entry name" value="NAD(P)-bd_dom_sf"/>
</dbReference>
<dbReference type="AlphaFoldDB" id="A0A2N0YXN2"/>
<organism evidence="4 5">
    <name type="scientific">Niallia nealsonii</name>
    <dbReference type="NCBI Taxonomy" id="115979"/>
    <lineage>
        <taxon>Bacteria</taxon>
        <taxon>Bacillati</taxon>
        <taxon>Bacillota</taxon>
        <taxon>Bacilli</taxon>
        <taxon>Bacillales</taxon>
        <taxon>Bacillaceae</taxon>
        <taxon>Niallia</taxon>
    </lineage>
</organism>
<evidence type="ECO:0000259" key="2">
    <source>
        <dbReference type="Pfam" id="PF01370"/>
    </source>
</evidence>
<dbReference type="InterPro" id="IPR013549">
    <property type="entry name" value="DUF1731"/>
</dbReference>
<sequence length="301" mass="33994">MNFLIAGGTGLIGQKLIQQLIKENHHIFCLTRSLKNKKNTNNLTFIQWMHDEKEPYEELKDKKIDVVINLAGKSLNSGRWTEKRKKEIVESRINATASILTTIKNLTHKPTLFLNASAIGIYGISETITFNETYSPGDDFLASTVAKWEECAKKATTYSIRTVYCRFGVVLSNKGGALPKLMLPYQLFIGGKIGRGKQWVSWIHIEDCIKAMLFIIDNPTIQGPVNFTAPQPVTMKQIGEVISRQLHRPNWLPIPSFFLKTLLGEMSILITEGQCVEPKVLTQNNFSYTFPSLQKAIADLY</sequence>
<gene>
    <name evidence="4" type="ORF">CWS01_19350</name>
</gene>
<dbReference type="PANTHER" id="PTHR11092">
    <property type="entry name" value="SUGAR NUCLEOTIDE EPIMERASE RELATED"/>
    <property type="match status" value="1"/>
</dbReference>
<keyword evidence="5" id="KW-1185">Reference proteome</keyword>
<feature type="domain" description="DUF1731" evidence="3">
    <location>
        <begin position="254"/>
        <end position="300"/>
    </location>
</feature>
<dbReference type="CDD" id="cd05242">
    <property type="entry name" value="SDR_a8"/>
    <property type="match status" value="1"/>
</dbReference>
<evidence type="ECO:0000313" key="4">
    <source>
        <dbReference type="EMBL" id="PKG22024.1"/>
    </source>
</evidence>
<evidence type="ECO:0000313" key="5">
    <source>
        <dbReference type="Proteomes" id="UP000233375"/>
    </source>
</evidence>
<accession>A0A2N0YXN2</accession>
<dbReference type="Pfam" id="PF01370">
    <property type="entry name" value="Epimerase"/>
    <property type="match status" value="1"/>
</dbReference>
<protein>
    <submittedName>
        <fullName evidence="4">TIGR01777 family protein</fullName>
    </submittedName>
</protein>
<dbReference type="OrthoDB" id="9801773at2"/>
<dbReference type="SUPFAM" id="SSF51735">
    <property type="entry name" value="NAD(P)-binding Rossmann-fold domains"/>
    <property type="match status" value="1"/>
</dbReference>
<dbReference type="EMBL" id="PISE01000048">
    <property type="protein sequence ID" value="PKG22024.1"/>
    <property type="molecule type" value="Genomic_DNA"/>
</dbReference>
<dbReference type="InterPro" id="IPR001509">
    <property type="entry name" value="Epimerase_deHydtase"/>
</dbReference>
<dbReference type="PANTHER" id="PTHR11092:SF0">
    <property type="entry name" value="EPIMERASE FAMILY PROTEIN SDR39U1"/>
    <property type="match status" value="1"/>
</dbReference>
<proteinExistence type="inferred from homology"/>
<dbReference type="NCBIfam" id="TIGR01777">
    <property type="entry name" value="yfcH"/>
    <property type="match status" value="1"/>
</dbReference>
<reference evidence="4 5" key="1">
    <citation type="journal article" date="2003" name="Int. J. Syst. Evol. Microbiol.">
        <title>Bacillus nealsonii sp. nov., isolated from a spacecraft-assembly facility, whose spores are gamma-radiation resistant.</title>
        <authorList>
            <person name="Venkateswaran K."/>
            <person name="Kempf M."/>
            <person name="Chen F."/>
            <person name="Satomi M."/>
            <person name="Nicholson W."/>
            <person name="Kern R."/>
        </authorList>
    </citation>
    <scope>NUCLEOTIDE SEQUENCE [LARGE SCALE GENOMIC DNA]</scope>
    <source>
        <strain evidence="4 5">FO-92</strain>
    </source>
</reference>
<dbReference type="RefSeq" id="WP_101178855.1">
    <property type="nucleotide sequence ID" value="NZ_PISE01000048.1"/>
</dbReference>
<feature type="domain" description="NAD-dependent epimerase/dehydratase" evidence="2">
    <location>
        <begin position="4"/>
        <end position="219"/>
    </location>
</feature>